<keyword evidence="9" id="KW-1185">Reference proteome</keyword>
<dbReference type="PROSITE" id="PS51085">
    <property type="entry name" value="2FE2S_FER_2"/>
    <property type="match status" value="1"/>
</dbReference>
<evidence type="ECO:0000259" key="7">
    <source>
        <dbReference type="PROSITE" id="PS51839"/>
    </source>
</evidence>
<evidence type="ECO:0000313" key="8">
    <source>
        <dbReference type="EMBL" id="TLP38558.1"/>
    </source>
</evidence>
<dbReference type="InterPro" id="IPR050157">
    <property type="entry name" value="PSI_iron-sulfur_center"/>
</dbReference>
<comment type="caution">
    <text evidence="8">The sequence shown here is derived from an EMBL/GenBank/DDBJ whole genome shotgun (WGS) entry which is preliminary data.</text>
</comment>
<keyword evidence="8" id="KW-0560">Oxidoreductase</keyword>
<dbReference type="Pfam" id="PF13510">
    <property type="entry name" value="Fer2_4"/>
    <property type="match status" value="1"/>
</dbReference>
<proteinExistence type="predicted"/>
<dbReference type="Proteomes" id="UP000308901">
    <property type="component" value="Unassembled WGS sequence"/>
</dbReference>
<sequence length="836" mass="93849">MSDLITLTIDGKSIQAKEGEYILNVARANDVFIPAVCYLTRCSPTLACRLCLVEIDGKQAYSCNTKVKEGINVLTQTENIAKERRAIMEVYDVNHPLQCGVCDQSGECELQNYSLYMKVDSQNYTIKDVDRPAAVWGVMKYDPGLCIVCEKCVTVCKDMIGSNALSTVKRDSDGIDKVFKDTMPKDAYSMWNKLNKSLIGFEEDNCTDCGECISVCPVGALVSADFQYKSNAWELNKIPAANPHSSDCAFMYYETKHESIENSDEKIYRVTNEHHYSTLNGAARFAYDFENKVGGKDEESFNKAVEAFKKAEVIKFNSYITNEEAYILQKIASKTGAKLVNKDAFYYKKFLENYSTTSGKSLYSSTLKDVHDSNFVISVGSYLKSDLPNARYAFNNSVIMNKGAGVYFHPISDPVMEKIGKKGKTTEFVYHKPLCEESILYLILDKFGKDLPQDVQTYLDSLKETRTKTVTETIKETVVNIVKDEETGEEKEVKKVVPKKVSTEVEYEFTKLLENIGQDETLLDTIDVLLAKKDKFSLMVGEDLYTHPKAENLAKLCGLIDRFTDFDIVIIPSQTNTLGVSLLCDLEEDASGFSVGYNEKADFQISALGDGDLDMPALNQQEGTFTNIDKKVIPTNVAIGYKGYVLNDIANAVLDTDVEYTIEYTIELPEEKGFSAIHFDKLSNHFGNNRVEYRGYDILPIEIVEEKKLQEGINSSFIVEELDEATSKTLELNEDEMIIYRANPINQFNEFTAIAHEFASDLESGFFASKSLFEKLGLEKGDKVNVSSNGTSLELNAFCDEQIDGEIGYVSTFQKDLATKSLFEQYRYSKAVIKKA</sequence>
<evidence type="ECO:0000313" key="9">
    <source>
        <dbReference type="Proteomes" id="UP000308901"/>
    </source>
</evidence>
<name>A0A5R8Y1B4_9BACT</name>
<evidence type="ECO:0000256" key="1">
    <source>
        <dbReference type="ARBA" id="ARBA00022485"/>
    </source>
</evidence>
<feature type="domain" description="4Fe-4S ferredoxin-type" evidence="6">
    <location>
        <begin position="197"/>
        <end position="226"/>
    </location>
</feature>
<feature type="domain" description="2Fe-2S ferredoxin-type" evidence="5">
    <location>
        <begin position="3"/>
        <end position="79"/>
    </location>
</feature>
<dbReference type="Gene3D" id="3.10.20.740">
    <property type="match status" value="1"/>
</dbReference>
<feature type="domain" description="4Fe-4S ferredoxin-type" evidence="6">
    <location>
        <begin position="137"/>
        <end position="170"/>
    </location>
</feature>
<dbReference type="PROSITE" id="PS00198">
    <property type="entry name" value="4FE4S_FER_1"/>
    <property type="match status" value="1"/>
</dbReference>
<dbReference type="SUPFAM" id="SSF53706">
    <property type="entry name" value="Formate dehydrogenase/DMSO reductase, domains 1-3"/>
    <property type="match status" value="1"/>
</dbReference>
<dbReference type="PANTHER" id="PTHR24960">
    <property type="entry name" value="PHOTOSYSTEM I IRON-SULFUR CENTER-RELATED"/>
    <property type="match status" value="1"/>
</dbReference>
<accession>A0A5R8Y1B4</accession>
<evidence type="ECO:0000256" key="4">
    <source>
        <dbReference type="ARBA" id="ARBA00023014"/>
    </source>
</evidence>
<dbReference type="Pfam" id="PF12838">
    <property type="entry name" value="Fer4_7"/>
    <property type="match status" value="1"/>
</dbReference>
<feature type="domain" description="4Fe-4S His(Cys)3-ligated-type" evidence="7">
    <location>
        <begin position="79"/>
        <end position="118"/>
    </location>
</feature>
<dbReference type="EMBL" id="VANU01000003">
    <property type="protein sequence ID" value="TLP38558.1"/>
    <property type="molecule type" value="Genomic_DNA"/>
</dbReference>
<dbReference type="CDD" id="cd00207">
    <property type="entry name" value="fer2"/>
    <property type="match status" value="1"/>
</dbReference>
<dbReference type="InterPro" id="IPR001041">
    <property type="entry name" value="2Fe-2S_ferredoxin-type"/>
</dbReference>
<dbReference type="FunFam" id="3.10.20.740:FF:000003">
    <property type="entry name" value="Formate dehydrogenase subunit alpha"/>
    <property type="match status" value="1"/>
</dbReference>
<evidence type="ECO:0000259" key="6">
    <source>
        <dbReference type="PROSITE" id="PS51379"/>
    </source>
</evidence>
<dbReference type="PROSITE" id="PS51379">
    <property type="entry name" value="4FE4S_FER_2"/>
    <property type="match status" value="2"/>
</dbReference>
<reference evidence="8 9" key="1">
    <citation type="submission" date="2019-05" db="EMBL/GenBank/DDBJ databases">
        <title>Arcobacter sp. nov., isolated from sea sediment.</title>
        <authorList>
            <person name="Kim W."/>
        </authorList>
    </citation>
    <scope>NUCLEOTIDE SEQUENCE [LARGE SCALE GENOMIC DNA]</scope>
    <source>
        <strain evidence="8 9">CAU 1517</strain>
    </source>
</reference>
<dbReference type="OrthoDB" id="9816402at2"/>
<evidence type="ECO:0000259" key="5">
    <source>
        <dbReference type="PROSITE" id="PS51085"/>
    </source>
</evidence>
<evidence type="ECO:0000256" key="2">
    <source>
        <dbReference type="ARBA" id="ARBA00022723"/>
    </source>
</evidence>
<dbReference type="GO" id="GO:0051539">
    <property type="term" value="F:4 iron, 4 sulfur cluster binding"/>
    <property type="evidence" value="ECO:0007669"/>
    <property type="project" value="UniProtKB-KW"/>
</dbReference>
<dbReference type="NCBIfam" id="NF006305">
    <property type="entry name" value="PRK08493.1"/>
    <property type="match status" value="1"/>
</dbReference>
<dbReference type="InterPro" id="IPR036010">
    <property type="entry name" value="2Fe-2S_ferredoxin-like_sf"/>
</dbReference>
<dbReference type="GO" id="GO:0016491">
    <property type="term" value="F:oxidoreductase activity"/>
    <property type="evidence" value="ECO:0007669"/>
    <property type="project" value="UniProtKB-KW"/>
</dbReference>
<dbReference type="SMART" id="SM00929">
    <property type="entry name" value="NADH-G_4Fe-4S_3"/>
    <property type="match status" value="1"/>
</dbReference>
<keyword evidence="1" id="KW-0004">4Fe-4S</keyword>
<dbReference type="PROSITE" id="PS51839">
    <property type="entry name" value="4FE4S_HC3"/>
    <property type="match status" value="1"/>
</dbReference>
<dbReference type="InterPro" id="IPR019574">
    <property type="entry name" value="NADH_UbQ_OxRdtase_Gsu_4Fe4S-bd"/>
</dbReference>
<dbReference type="EC" id="1.6.5.11" evidence="8"/>
<gene>
    <name evidence="8" type="ORF">FDK22_08850</name>
</gene>
<keyword evidence="2" id="KW-0479">Metal-binding</keyword>
<dbReference type="GO" id="GO:0046872">
    <property type="term" value="F:metal ion binding"/>
    <property type="evidence" value="ECO:0007669"/>
    <property type="project" value="UniProtKB-KW"/>
</dbReference>
<dbReference type="Gene3D" id="3.30.70.20">
    <property type="match status" value="1"/>
</dbReference>
<keyword evidence="4" id="KW-0411">Iron-sulfur</keyword>
<dbReference type="SUPFAM" id="SSF54292">
    <property type="entry name" value="2Fe-2S ferredoxin-like"/>
    <property type="match status" value="1"/>
</dbReference>
<organism evidence="8 9">
    <name type="scientific">Arcobacter arenosus</name>
    <dbReference type="NCBI Taxonomy" id="2576037"/>
    <lineage>
        <taxon>Bacteria</taxon>
        <taxon>Pseudomonadati</taxon>
        <taxon>Campylobacterota</taxon>
        <taxon>Epsilonproteobacteria</taxon>
        <taxon>Campylobacterales</taxon>
        <taxon>Arcobacteraceae</taxon>
        <taxon>Arcobacter</taxon>
    </lineage>
</organism>
<dbReference type="InterPro" id="IPR017896">
    <property type="entry name" value="4Fe4S_Fe-S-bd"/>
</dbReference>
<dbReference type="RefSeq" id="WP_138152553.1">
    <property type="nucleotide sequence ID" value="NZ_VANU01000003.1"/>
</dbReference>
<evidence type="ECO:0000256" key="3">
    <source>
        <dbReference type="ARBA" id="ARBA00023004"/>
    </source>
</evidence>
<dbReference type="PANTHER" id="PTHR24960:SF84">
    <property type="entry name" value="HYDROGENASE SUBUNIT"/>
    <property type="match status" value="1"/>
</dbReference>
<dbReference type="InterPro" id="IPR017900">
    <property type="entry name" value="4Fe4S_Fe_S_CS"/>
</dbReference>
<keyword evidence="3" id="KW-0408">Iron</keyword>
<dbReference type="Pfam" id="PF10588">
    <property type="entry name" value="NADH-G_4Fe-4S_3"/>
    <property type="match status" value="1"/>
</dbReference>
<dbReference type="SUPFAM" id="SSF54862">
    <property type="entry name" value="4Fe-4S ferredoxins"/>
    <property type="match status" value="1"/>
</dbReference>
<dbReference type="AlphaFoldDB" id="A0A5R8Y1B4"/>
<protein>
    <submittedName>
        <fullName evidence="8">NADH-quinone oxidoreductase subunit G</fullName>
        <ecNumber evidence="8">1.6.5.11</ecNumber>
    </submittedName>
</protein>